<feature type="transmembrane region" description="Helical" evidence="1">
    <location>
        <begin position="59"/>
        <end position="76"/>
    </location>
</feature>
<keyword evidence="1" id="KW-0812">Transmembrane</keyword>
<protein>
    <submittedName>
        <fullName evidence="2">YgjV family protein</fullName>
    </submittedName>
</protein>
<dbReference type="Pfam" id="PF10688">
    <property type="entry name" value="Imp-YgjV"/>
    <property type="match status" value="1"/>
</dbReference>
<accession>A0ABT4IPS9</accession>
<keyword evidence="1" id="KW-1133">Transmembrane helix</keyword>
<evidence type="ECO:0000313" key="3">
    <source>
        <dbReference type="Proteomes" id="UP001321125"/>
    </source>
</evidence>
<keyword evidence="3" id="KW-1185">Reference proteome</keyword>
<feature type="transmembrane region" description="Helical" evidence="1">
    <location>
        <begin position="88"/>
        <end position="107"/>
    </location>
</feature>
<comment type="caution">
    <text evidence="2">The sequence shown here is derived from an EMBL/GenBank/DDBJ whole genome shotgun (WGS) entry which is preliminary data.</text>
</comment>
<sequence>MGSVAALSGILAFQCRHDMKMLLLLSGSCLVWSLHFMLLAQPTAALLNLITAVRNLVGIRYRGAWLAGLFIGLYLISGGASWQSRWDFLPVFAVIIGSMGIFFLHGLPRRSALLLGSLLWLVFNLQAGSVPGVMVMGADAVSNMYRMARWKK</sequence>
<feature type="transmembrane region" description="Helical" evidence="1">
    <location>
        <begin position="119"/>
        <end position="142"/>
    </location>
</feature>
<gene>
    <name evidence="2" type="ORF">L0635_01010</name>
</gene>
<organism evidence="2 3">
    <name type="scientific">Vreelandella janggokensis</name>
    <dbReference type="NCBI Taxonomy" id="370767"/>
    <lineage>
        <taxon>Bacteria</taxon>
        <taxon>Pseudomonadati</taxon>
        <taxon>Pseudomonadota</taxon>
        <taxon>Gammaproteobacteria</taxon>
        <taxon>Oceanospirillales</taxon>
        <taxon>Halomonadaceae</taxon>
        <taxon>Vreelandella</taxon>
    </lineage>
</organism>
<dbReference type="EMBL" id="JAKNQU010000001">
    <property type="protein sequence ID" value="MCZ0925659.1"/>
    <property type="molecule type" value="Genomic_DNA"/>
</dbReference>
<keyword evidence="1" id="KW-0472">Membrane</keyword>
<feature type="transmembrane region" description="Helical" evidence="1">
    <location>
        <begin position="21"/>
        <end position="39"/>
    </location>
</feature>
<reference evidence="2 3" key="1">
    <citation type="submission" date="2022-02" db="EMBL/GenBank/DDBJ databases">
        <title>Study of halophilic communities from a Mexican lake.</title>
        <authorList>
            <person name="Hernandez-Soto L.M."/>
            <person name="Martinez-Abarca F."/>
            <person name="Ramirez-Saad H.C."/>
            <person name="Aguirre-Garrido J.F."/>
        </authorList>
    </citation>
    <scope>NUCLEOTIDE SEQUENCE [LARGE SCALE GENOMIC DNA]</scope>
    <source>
        <strain evidence="2 3">Hjan13</strain>
    </source>
</reference>
<dbReference type="Proteomes" id="UP001321125">
    <property type="component" value="Unassembled WGS sequence"/>
</dbReference>
<evidence type="ECO:0000313" key="2">
    <source>
        <dbReference type="EMBL" id="MCZ0925659.1"/>
    </source>
</evidence>
<dbReference type="InterPro" id="IPR019629">
    <property type="entry name" value="Uncharacterised_HI1736/YgjV"/>
</dbReference>
<evidence type="ECO:0000256" key="1">
    <source>
        <dbReference type="SAM" id="Phobius"/>
    </source>
</evidence>
<name>A0ABT4IPS9_9GAMM</name>
<proteinExistence type="predicted"/>